<dbReference type="EMBL" id="JADJNC010000002">
    <property type="protein sequence ID" value="MBK7421682.1"/>
    <property type="molecule type" value="Genomic_DNA"/>
</dbReference>
<reference evidence="1" key="1">
    <citation type="submission" date="2020-10" db="EMBL/GenBank/DDBJ databases">
        <title>Connecting structure to function with the recovery of over 1000 high-quality activated sludge metagenome-assembled genomes encoding full-length rRNA genes using long-read sequencing.</title>
        <authorList>
            <person name="Singleton C.M."/>
            <person name="Petriglieri F."/>
            <person name="Kristensen J.M."/>
            <person name="Kirkegaard R.H."/>
            <person name="Michaelsen T.Y."/>
            <person name="Andersen M.H."/>
            <person name="Karst S.M."/>
            <person name="Dueholm M.S."/>
            <person name="Nielsen P.H."/>
            <person name="Albertsen M."/>
        </authorList>
    </citation>
    <scope>NUCLEOTIDE SEQUENCE</scope>
    <source>
        <strain evidence="1">EsbW_18-Q3-R4-48_MAXAC.044</strain>
    </source>
</reference>
<evidence type="ECO:0000313" key="2">
    <source>
        <dbReference type="Proteomes" id="UP000886602"/>
    </source>
</evidence>
<accession>A0A9D7I711</accession>
<dbReference type="Proteomes" id="UP000886602">
    <property type="component" value="Unassembled WGS sequence"/>
</dbReference>
<organism evidence="1 2">
    <name type="scientific">Candidatus Propionivibrio dominans</name>
    <dbReference type="NCBI Taxonomy" id="2954373"/>
    <lineage>
        <taxon>Bacteria</taxon>
        <taxon>Pseudomonadati</taxon>
        <taxon>Pseudomonadota</taxon>
        <taxon>Betaproteobacteria</taxon>
        <taxon>Rhodocyclales</taxon>
        <taxon>Rhodocyclaceae</taxon>
        <taxon>Propionivibrio</taxon>
    </lineage>
</organism>
<sequence length="58" mass="5898">MFAIPVTRESRPVAVLLGGSGHARTPADRTPAVPALLKLQPNAPGRSGCASEYRAAGG</sequence>
<proteinExistence type="predicted"/>
<protein>
    <submittedName>
        <fullName evidence="1">Uncharacterized protein</fullName>
    </submittedName>
</protein>
<comment type="caution">
    <text evidence="1">The sequence shown here is derived from an EMBL/GenBank/DDBJ whole genome shotgun (WGS) entry which is preliminary data.</text>
</comment>
<gene>
    <name evidence="1" type="ORF">IPJ48_00505</name>
</gene>
<evidence type="ECO:0000313" key="1">
    <source>
        <dbReference type="EMBL" id="MBK7421682.1"/>
    </source>
</evidence>
<name>A0A9D7I711_9RHOO</name>
<dbReference type="AlphaFoldDB" id="A0A9D7I711"/>